<dbReference type="AlphaFoldDB" id="A0A2P2IMA8"/>
<evidence type="ECO:0000313" key="1">
    <source>
        <dbReference type="EMBL" id="MBW82369.1"/>
    </source>
</evidence>
<sequence>MRVDWKRNLILYIVHYNWLQKQFF</sequence>
<proteinExistence type="predicted"/>
<reference evidence="1" key="1">
    <citation type="submission" date="2018-02" db="EMBL/GenBank/DDBJ databases">
        <title>Rhizophora mucronata_Transcriptome.</title>
        <authorList>
            <person name="Meera S.P."/>
            <person name="Sreeshan A."/>
            <person name="Augustine A."/>
        </authorList>
    </citation>
    <scope>NUCLEOTIDE SEQUENCE</scope>
    <source>
        <tissue evidence="1">Leaf</tissue>
    </source>
</reference>
<name>A0A2P2IMA8_RHIMU</name>
<dbReference type="EMBL" id="GGEC01001886">
    <property type="protein sequence ID" value="MBW82369.1"/>
    <property type="molecule type" value="Transcribed_RNA"/>
</dbReference>
<protein>
    <submittedName>
        <fullName evidence="1">Uncharacterized protein</fullName>
    </submittedName>
</protein>
<accession>A0A2P2IMA8</accession>
<organism evidence="1">
    <name type="scientific">Rhizophora mucronata</name>
    <name type="common">Asiatic mangrove</name>
    <dbReference type="NCBI Taxonomy" id="61149"/>
    <lineage>
        <taxon>Eukaryota</taxon>
        <taxon>Viridiplantae</taxon>
        <taxon>Streptophyta</taxon>
        <taxon>Embryophyta</taxon>
        <taxon>Tracheophyta</taxon>
        <taxon>Spermatophyta</taxon>
        <taxon>Magnoliopsida</taxon>
        <taxon>eudicotyledons</taxon>
        <taxon>Gunneridae</taxon>
        <taxon>Pentapetalae</taxon>
        <taxon>rosids</taxon>
        <taxon>fabids</taxon>
        <taxon>Malpighiales</taxon>
        <taxon>Rhizophoraceae</taxon>
        <taxon>Rhizophora</taxon>
    </lineage>
</organism>